<dbReference type="PIRSF" id="PIRSF037262">
    <property type="entry name" value="UCP037262"/>
    <property type="match status" value="1"/>
</dbReference>
<gene>
    <name evidence="3" type="ORF">AB1471_08425</name>
</gene>
<organism evidence="3 4">
    <name type="scientific">Jeotgalibacillus marinus</name>
    <dbReference type="NCBI Taxonomy" id="86667"/>
    <lineage>
        <taxon>Bacteria</taxon>
        <taxon>Bacillati</taxon>
        <taxon>Bacillota</taxon>
        <taxon>Bacilli</taxon>
        <taxon>Bacillales</taxon>
        <taxon>Caryophanaceae</taxon>
        <taxon>Jeotgalibacillus</taxon>
    </lineage>
</organism>
<feature type="domain" description="YozE SAM-like" evidence="2">
    <location>
        <begin position="4"/>
        <end position="68"/>
    </location>
</feature>
<reference evidence="3 4" key="1">
    <citation type="journal article" date="1979" name="Int. J. Syst. Evol. Microbiol.">
        <title>Bacillus globisporus subsp. marinus subsp. nov.</title>
        <authorList>
            <person name="Liu H."/>
        </authorList>
    </citation>
    <scope>NUCLEOTIDE SEQUENCE [LARGE SCALE GENOMIC DNA]</scope>
    <source>
        <strain evidence="3 4">DSM 1297</strain>
    </source>
</reference>
<dbReference type="NCBIfam" id="NF010193">
    <property type="entry name" value="PRK13672.1"/>
    <property type="match status" value="1"/>
</dbReference>
<dbReference type="Gene3D" id="1.10.150.260">
    <property type="entry name" value="YozE SAM-like"/>
    <property type="match status" value="1"/>
</dbReference>
<dbReference type="InterPro" id="IPR023089">
    <property type="entry name" value="YozE_SAM-like"/>
</dbReference>
<evidence type="ECO:0000313" key="4">
    <source>
        <dbReference type="Proteomes" id="UP001556040"/>
    </source>
</evidence>
<dbReference type="InterPro" id="IPR010673">
    <property type="entry name" value="UPF0346"/>
</dbReference>
<sequence length="77" mass="9504">MNRSFYHFIMKYREPVEKTKEGIFANTMYNDLDFPKMSEDYNEVSDYIELTEIYNDKVAVFDELWEEYRIIIKKELI</sequence>
<dbReference type="Pfam" id="PF06855">
    <property type="entry name" value="YozE_SAM_like"/>
    <property type="match status" value="1"/>
</dbReference>
<keyword evidence="4" id="KW-1185">Reference proteome</keyword>
<dbReference type="RefSeq" id="WP_367779307.1">
    <property type="nucleotide sequence ID" value="NZ_JBFMIA010000005.1"/>
</dbReference>
<name>A0ABV3Q393_9BACL</name>
<dbReference type="InterPro" id="IPR036806">
    <property type="entry name" value="YozE_SAM-like_sf"/>
</dbReference>
<protein>
    <recommendedName>
        <fullName evidence="1">UPF0346 protein AB1471_08425</fullName>
    </recommendedName>
</protein>
<comment type="caution">
    <text evidence="3">The sequence shown here is derived from an EMBL/GenBank/DDBJ whole genome shotgun (WGS) entry which is preliminary data.</text>
</comment>
<dbReference type="SUPFAM" id="SSF140652">
    <property type="entry name" value="YozE-like"/>
    <property type="match status" value="1"/>
</dbReference>
<evidence type="ECO:0000313" key="3">
    <source>
        <dbReference type="EMBL" id="MEW9501825.1"/>
    </source>
</evidence>
<evidence type="ECO:0000256" key="1">
    <source>
        <dbReference type="HAMAP-Rule" id="MF_01538"/>
    </source>
</evidence>
<proteinExistence type="inferred from homology"/>
<dbReference type="EMBL" id="JBFMIA010000005">
    <property type="protein sequence ID" value="MEW9501825.1"/>
    <property type="molecule type" value="Genomic_DNA"/>
</dbReference>
<dbReference type="HAMAP" id="MF_01538">
    <property type="entry name" value="UPF0346"/>
    <property type="match status" value="1"/>
</dbReference>
<evidence type="ECO:0000259" key="2">
    <source>
        <dbReference type="Pfam" id="PF06855"/>
    </source>
</evidence>
<comment type="similarity">
    <text evidence="1">Belongs to the UPF0346 family.</text>
</comment>
<dbReference type="Proteomes" id="UP001556040">
    <property type="component" value="Unassembled WGS sequence"/>
</dbReference>
<accession>A0ABV3Q393</accession>